<reference evidence="1 2" key="1">
    <citation type="journal article" date="2020" name="Mol. Biol. Evol.">
        <title>Distinct Expression and Methylation Patterns for Genes with Different Fates following a Single Whole-Genome Duplication in Flowering Plants.</title>
        <authorList>
            <person name="Shi T."/>
            <person name="Rahmani R.S."/>
            <person name="Gugger P.F."/>
            <person name="Wang M."/>
            <person name="Li H."/>
            <person name="Zhang Y."/>
            <person name="Li Z."/>
            <person name="Wang Q."/>
            <person name="Van de Peer Y."/>
            <person name="Marchal K."/>
            <person name="Chen J."/>
        </authorList>
    </citation>
    <scope>NUCLEOTIDE SEQUENCE [LARGE SCALE GENOMIC DNA]</scope>
    <source>
        <tissue evidence="1">Leaf</tissue>
    </source>
</reference>
<comment type="caution">
    <text evidence="1">The sequence shown here is derived from an EMBL/GenBank/DDBJ whole genome shotgun (WGS) entry which is preliminary data.</text>
</comment>
<name>A0A822XXE5_NELNU</name>
<organism evidence="1 2">
    <name type="scientific">Nelumbo nucifera</name>
    <name type="common">Sacred lotus</name>
    <dbReference type="NCBI Taxonomy" id="4432"/>
    <lineage>
        <taxon>Eukaryota</taxon>
        <taxon>Viridiplantae</taxon>
        <taxon>Streptophyta</taxon>
        <taxon>Embryophyta</taxon>
        <taxon>Tracheophyta</taxon>
        <taxon>Spermatophyta</taxon>
        <taxon>Magnoliopsida</taxon>
        <taxon>Proteales</taxon>
        <taxon>Nelumbonaceae</taxon>
        <taxon>Nelumbo</taxon>
    </lineage>
</organism>
<dbReference type="AlphaFoldDB" id="A0A822XXE5"/>
<evidence type="ECO:0000313" key="2">
    <source>
        <dbReference type="Proteomes" id="UP000607653"/>
    </source>
</evidence>
<evidence type="ECO:0000313" key="1">
    <source>
        <dbReference type="EMBL" id="DAD23851.1"/>
    </source>
</evidence>
<protein>
    <submittedName>
        <fullName evidence="1">Uncharacterized protein</fullName>
    </submittedName>
</protein>
<sequence length="52" mass="6333">MGFWNLVFIVEFDGFKIEPNYLYLWVMGWKWFKITAFHNFSAEVFSWANFSA</sequence>
<dbReference type="Proteomes" id="UP000607653">
    <property type="component" value="Unassembled WGS sequence"/>
</dbReference>
<gene>
    <name evidence="1" type="ORF">HUJ06_025314</name>
</gene>
<proteinExistence type="predicted"/>
<keyword evidence="2" id="KW-1185">Reference proteome</keyword>
<accession>A0A822XXE5</accession>
<dbReference type="EMBL" id="DUZY01000001">
    <property type="protein sequence ID" value="DAD23851.1"/>
    <property type="molecule type" value="Genomic_DNA"/>
</dbReference>